<keyword evidence="2" id="KW-1185">Reference proteome</keyword>
<name>A0ABT9SC59_9BURK</name>
<reference evidence="1 2" key="1">
    <citation type="submission" date="2023-07" db="EMBL/GenBank/DDBJ databases">
        <title>Sorghum-associated microbial communities from plants grown in Nebraska, USA.</title>
        <authorList>
            <person name="Schachtman D."/>
        </authorList>
    </citation>
    <scope>NUCLEOTIDE SEQUENCE [LARGE SCALE GENOMIC DNA]</scope>
    <source>
        <strain evidence="1 2">DS1607</strain>
    </source>
</reference>
<dbReference type="RefSeq" id="WP_307691693.1">
    <property type="nucleotide sequence ID" value="NZ_JAUSRO010000015.1"/>
</dbReference>
<sequence>MFERLLSDAGDIDAMTAALAGTAERLHGIVSRTDSARIAAEVLRLNDAVRAAVEPHLPCSDPPGAYLQALLDLADSTHGATT</sequence>
<dbReference type="EMBL" id="JAUSRO010000015">
    <property type="protein sequence ID" value="MDP9901928.1"/>
    <property type="molecule type" value="Genomic_DNA"/>
</dbReference>
<dbReference type="Proteomes" id="UP001226867">
    <property type="component" value="Unassembled WGS sequence"/>
</dbReference>
<gene>
    <name evidence="1" type="ORF">J2W36_004200</name>
</gene>
<accession>A0ABT9SC59</accession>
<protein>
    <submittedName>
        <fullName evidence="1">Uncharacterized protein</fullName>
    </submittedName>
</protein>
<evidence type="ECO:0000313" key="1">
    <source>
        <dbReference type="EMBL" id="MDP9901928.1"/>
    </source>
</evidence>
<proteinExistence type="predicted"/>
<evidence type="ECO:0000313" key="2">
    <source>
        <dbReference type="Proteomes" id="UP001226867"/>
    </source>
</evidence>
<organism evidence="1 2">
    <name type="scientific">Variovorax ginsengisoli</name>
    <dbReference type="NCBI Taxonomy" id="363844"/>
    <lineage>
        <taxon>Bacteria</taxon>
        <taxon>Pseudomonadati</taxon>
        <taxon>Pseudomonadota</taxon>
        <taxon>Betaproteobacteria</taxon>
        <taxon>Burkholderiales</taxon>
        <taxon>Comamonadaceae</taxon>
        <taxon>Variovorax</taxon>
    </lineage>
</organism>
<comment type="caution">
    <text evidence="1">The sequence shown here is derived from an EMBL/GenBank/DDBJ whole genome shotgun (WGS) entry which is preliminary data.</text>
</comment>